<sequence length="125" mass="12844">MPLTKDSDSADAPEKPLDPAAERLQKRLTGLVRTSGLIMAAGLLAVFSVILYRTIGGGAQDRRAVHSADIAVSAASGARILSTDLDGNVLAMLVEDDAGRSVVVVDLSTGSVMSRVRLVATPGAS</sequence>
<accession>A0A1M7ZQ85</accession>
<keyword evidence="2" id="KW-0472">Membrane</keyword>
<evidence type="ECO:0000256" key="2">
    <source>
        <dbReference type="SAM" id="Phobius"/>
    </source>
</evidence>
<proteinExistence type="predicted"/>
<evidence type="ECO:0000256" key="1">
    <source>
        <dbReference type="SAM" id="MobiDB-lite"/>
    </source>
</evidence>
<organism evidence="3 4">
    <name type="scientific">Pseudoxanthobacter soli DSM 19599</name>
    <dbReference type="NCBI Taxonomy" id="1123029"/>
    <lineage>
        <taxon>Bacteria</taxon>
        <taxon>Pseudomonadati</taxon>
        <taxon>Pseudomonadota</taxon>
        <taxon>Alphaproteobacteria</taxon>
        <taxon>Hyphomicrobiales</taxon>
        <taxon>Segnochrobactraceae</taxon>
        <taxon>Pseudoxanthobacter</taxon>
    </lineage>
</organism>
<dbReference type="Proteomes" id="UP000186406">
    <property type="component" value="Unassembled WGS sequence"/>
</dbReference>
<feature type="region of interest" description="Disordered" evidence="1">
    <location>
        <begin position="1"/>
        <end position="20"/>
    </location>
</feature>
<dbReference type="RefSeq" id="WP_073631542.1">
    <property type="nucleotide sequence ID" value="NZ_FRXO01000010.1"/>
</dbReference>
<evidence type="ECO:0000313" key="4">
    <source>
        <dbReference type="Proteomes" id="UP000186406"/>
    </source>
</evidence>
<name>A0A1M7ZQ85_9HYPH</name>
<keyword evidence="4" id="KW-1185">Reference proteome</keyword>
<keyword evidence="2" id="KW-0812">Transmembrane</keyword>
<dbReference type="EMBL" id="FRXO01000010">
    <property type="protein sequence ID" value="SHO67080.1"/>
    <property type="molecule type" value="Genomic_DNA"/>
</dbReference>
<reference evidence="3 4" key="1">
    <citation type="submission" date="2016-12" db="EMBL/GenBank/DDBJ databases">
        <authorList>
            <person name="Song W.-J."/>
            <person name="Kurnit D.M."/>
        </authorList>
    </citation>
    <scope>NUCLEOTIDE SEQUENCE [LARGE SCALE GENOMIC DNA]</scope>
    <source>
        <strain evidence="3 4">DSM 19599</strain>
    </source>
</reference>
<keyword evidence="2" id="KW-1133">Transmembrane helix</keyword>
<dbReference type="AlphaFoldDB" id="A0A1M7ZQ85"/>
<protein>
    <submittedName>
        <fullName evidence="3">Uncharacterized protein</fullName>
    </submittedName>
</protein>
<feature type="transmembrane region" description="Helical" evidence="2">
    <location>
        <begin position="31"/>
        <end position="52"/>
    </location>
</feature>
<evidence type="ECO:0000313" key="3">
    <source>
        <dbReference type="EMBL" id="SHO67080.1"/>
    </source>
</evidence>
<gene>
    <name evidence="3" type="ORF">SAMN02745172_03744</name>
</gene>